<keyword evidence="1" id="KW-1133">Transmembrane helix</keyword>
<sequence>MMSIFFENFSKFVVSHFGEYFFHHFFLLNIFYGFLIILLLFTSFFVSFKREVK</sequence>
<dbReference type="RefSeq" id="YP_009345695.1">
    <property type="nucleotide sequence ID" value="NC_033778.1"/>
</dbReference>
<accession>A0A1S5YD16</accession>
<keyword evidence="1" id="KW-0812">Transmembrane</keyword>
<dbReference type="EMBL" id="KY009685">
    <property type="protein sequence ID" value="AQQ80011.1"/>
    <property type="molecule type" value="Genomic_DNA"/>
</dbReference>
<keyword evidence="1" id="KW-0472">Membrane</keyword>
<evidence type="ECO:0000256" key="1">
    <source>
        <dbReference type="SAM" id="Phobius"/>
    </source>
</evidence>
<organism evidence="2 3">
    <name type="scientific">Leptopilina boulardi filamentous virus</name>
    <dbReference type="NCBI Taxonomy" id="552509"/>
    <lineage>
        <taxon>Viruses</taxon>
        <taxon>Viruses incertae sedis</taxon>
        <taxon>Naldaviricetes</taxon>
        <taxon>Lefavirales</taxon>
        <taxon>Filamentoviridae</taxon>
        <taxon>Alphafilamentovirus</taxon>
        <taxon>Alphafilamentovirus leboulardi</taxon>
    </lineage>
</organism>
<protein>
    <submittedName>
        <fullName evidence="2">Uncharacterized protein</fullName>
    </submittedName>
</protein>
<name>A0A1S5YD16_9VIRU</name>
<dbReference type="KEGG" id="vg:31050568"/>
<keyword evidence="3" id="KW-1185">Reference proteome</keyword>
<dbReference type="Proteomes" id="UP000203066">
    <property type="component" value="Segment"/>
</dbReference>
<gene>
    <name evidence="2" type="ORF">LbFV_ORF91</name>
</gene>
<reference evidence="2 3" key="1">
    <citation type="journal article" date="2016" name="Genome Biol. Evol.">
        <title>Genome Sequencing of the Behavior Manipulating Virus LbFV Reveals a Possible New Virus Family.</title>
        <authorList>
            <person name="Lepetit D."/>
            <person name="Gillet B."/>
            <person name="Hughes S."/>
            <person name="Kraaijeveld K."/>
            <person name="Varaldi J."/>
        </authorList>
    </citation>
    <scope>NUCLEOTIDE SEQUENCE [LARGE SCALE GENOMIC DNA]</scope>
    <source>
        <strain evidence="2">Valence Gotheron</strain>
    </source>
</reference>
<evidence type="ECO:0000313" key="2">
    <source>
        <dbReference type="EMBL" id="AQQ80011.1"/>
    </source>
</evidence>
<evidence type="ECO:0000313" key="3">
    <source>
        <dbReference type="Proteomes" id="UP000203066"/>
    </source>
</evidence>
<feature type="transmembrane region" description="Helical" evidence="1">
    <location>
        <begin position="20"/>
        <end position="48"/>
    </location>
</feature>
<dbReference type="GeneID" id="31050568"/>
<proteinExistence type="predicted"/>